<proteinExistence type="predicted"/>
<gene>
    <name evidence="1" type="ORF">GCM10023195_18920</name>
</gene>
<dbReference type="Proteomes" id="UP001500212">
    <property type="component" value="Unassembled WGS sequence"/>
</dbReference>
<protein>
    <recommendedName>
        <fullName evidence="3">Secreted protein</fullName>
    </recommendedName>
</protein>
<evidence type="ECO:0000313" key="1">
    <source>
        <dbReference type="EMBL" id="GAA4605454.1"/>
    </source>
</evidence>
<name>A0ABP8TFP6_9ACTN</name>
<evidence type="ECO:0000313" key="2">
    <source>
        <dbReference type="Proteomes" id="UP001500212"/>
    </source>
</evidence>
<evidence type="ECO:0008006" key="3">
    <source>
        <dbReference type="Google" id="ProtNLM"/>
    </source>
</evidence>
<accession>A0ABP8TFP6</accession>
<sequence>MLVPVILVGGVTASVVDVVDVIAVRHADVAAAPAVLVRVVVVSRVADGLAFVDVSVVRTVQMPVVGVVDVIAVRHGHMAASRPVSMIMNGMSPVLCHRCHR</sequence>
<comment type="caution">
    <text evidence="1">The sequence shown here is derived from an EMBL/GenBank/DDBJ whole genome shotgun (WGS) entry which is preliminary data.</text>
</comment>
<dbReference type="EMBL" id="BAABHJ010000005">
    <property type="protein sequence ID" value="GAA4605454.1"/>
    <property type="molecule type" value="Genomic_DNA"/>
</dbReference>
<reference evidence="2" key="1">
    <citation type="journal article" date="2019" name="Int. J. Syst. Evol. Microbiol.">
        <title>The Global Catalogue of Microorganisms (GCM) 10K type strain sequencing project: providing services to taxonomists for standard genome sequencing and annotation.</title>
        <authorList>
            <consortium name="The Broad Institute Genomics Platform"/>
            <consortium name="The Broad Institute Genome Sequencing Center for Infectious Disease"/>
            <person name="Wu L."/>
            <person name="Ma J."/>
        </authorList>
    </citation>
    <scope>NUCLEOTIDE SEQUENCE [LARGE SCALE GENOMIC DNA]</scope>
    <source>
        <strain evidence="2">JCM 17938</strain>
    </source>
</reference>
<organism evidence="1 2">
    <name type="scientific">Actinoallomurus liliacearum</name>
    <dbReference type="NCBI Taxonomy" id="1080073"/>
    <lineage>
        <taxon>Bacteria</taxon>
        <taxon>Bacillati</taxon>
        <taxon>Actinomycetota</taxon>
        <taxon>Actinomycetes</taxon>
        <taxon>Streptosporangiales</taxon>
        <taxon>Thermomonosporaceae</taxon>
        <taxon>Actinoallomurus</taxon>
    </lineage>
</organism>
<keyword evidence="2" id="KW-1185">Reference proteome</keyword>